<proteinExistence type="predicted"/>
<sequence length="207" mass="21944">MNLIKAVTKLITAKRRASQEHADFIAVIRQAATLLAAGRPLTQLWPEVASAHDPCNVTPVAHDSNPKCCMHHVLITQHSAALLGQPYFAHTTAPSQPAGWRQLSATLTLAQHTGMSLADTLYRLADALEAGEDAHQAREAASAGPKATASLLAWLPVAGLGLAHMLGASLAELLTSVTGWVLLTTGALLALVGRSWTTRMIRTAQEQ</sequence>
<dbReference type="Proteomes" id="UP001183794">
    <property type="component" value="Unassembled WGS sequence"/>
</dbReference>
<evidence type="ECO:0000256" key="1">
    <source>
        <dbReference type="SAM" id="Phobius"/>
    </source>
</evidence>
<comment type="caution">
    <text evidence="2">The sequence shown here is derived from an EMBL/GenBank/DDBJ whole genome shotgun (WGS) entry which is preliminary data.</text>
</comment>
<reference evidence="2 3" key="1">
    <citation type="submission" date="2023-07" db="EMBL/GenBank/DDBJ databases">
        <title>Sequencing the genomes of 1000 actinobacteria strains.</title>
        <authorList>
            <person name="Klenk H.-P."/>
        </authorList>
    </citation>
    <scope>NUCLEOTIDE SEQUENCE [LARGE SCALE GENOMIC DNA]</scope>
    <source>
        <strain evidence="2 3">DSM 22966</strain>
    </source>
</reference>
<accession>A0ABU2B0I9</accession>
<keyword evidence="1" id="KW-0812">Transmembrane</keyword>
<keyword evidence="1" id="KW-0472">Membrane</keyword>
<gene>
    <name evidence="2" type="ORF">J2S62_000565</name>
</gene>
<organism evidence="2 3">
    <name type="scientific">Enteractinococcus fodinae</name>
    <dbReference type="NCBI Taxonomy" id="684663"/>
    <lineage>
        <taxon>Bacteria</taxon>
        <taxon>Bacillati</taxon>
        <taxon>Actinomycetota</taxon>
        <taxon>Actinomycetes</taxon>
        <taxon>Micrococcales</taxon>
        <taxon>Micrococcaceae</taxon>
    </lineage>
</organism>
<dbReference type="EMBL" id="JAVDYJ010000001">
    <property type="protein sequence ID" value="MDR7346308.1"/>
    <property type="molecule type" value="Genomic_DNA"/>
</dbReference>
<keyword evidence="3" id="KW-1185">Reference proteome</keyword>
<dbReference type="PANTHER" id="PTHR35007">
    <property type="entry name" value="INTEGRAL MEMBRANE PROTEIN-RELATED"/>
    <property type="match status" value="1"/>
</dbReference>
<dbReference type="PANTHER" id="PTHR35007:SF4">
    <property type="entry name" value="CONSERVED TRANSMEMBRANE PROTEIN-RELATED"/>
    <property type="match status" value="1"/>
</dbReference>
<evidence type="ECO:0000313" key="2">
    <source>
        <dbReference type="EMBL" id="MDR7346308.1"/>
    </source>
</evidence>
<evidence type="ECO:0000313" key="3">
    <source>
        <dbReference type="Proteomes" id="UP001183794"/>
    </source>
</evidence>
<dbReference type="RefSeq" id="WP_310171145.1">
    <property type="nucleotide sequence ID" value="NZ_BAABHE010000002.1"/>
</dbReference>
<name>A0ABU2B0I9_9MICC</name>
<keyword evidence="1" id="KW-1133">Transmembrane helix</keyword>
<feature type="transmembrane region" description="Helical" evidence="1">
    <location>
        <begin position="173"/>
        <end position="192"/>
    </location>
</feature>
<protein>
    <submittedName>
        <fullName evidence="2">Tight adherence protein B</fullName>
    </submittedName>
</protein>